<evidence type="ECO:0000256" key="1">
    <source>
        <dbReference type="ARBA" id="ARBA00022527"/>
    </source>
</evidence>
<evidence type="ECO:0000313" key="4">
    <source>
        <dbReference type="Proteomes" id="UP000199629"/>
    </source>
</evidence>
<dbReference type="PANTHER" id="PTHR35526">
    <property type="entry name" value="ANTI-SIGMA-F FACTOR RSBW-RELATED"/>
    <property type="match status" value="1"/>
</dbReference>
<keyword evidence="4" id="KW-1185">Reference proteome</keyword>
<dbReference type="InterPro" id="IPR003594">
    <property type="entry name" value="HATPase_dom"/>
</dbReference>
<dbReference type="PANTHER" id="PTHR35526:SF3">
    <property type="entry name" value="ANTI-SIGMA-F FACTOR RSBW"/>
    <property type="match status" value="1"/>
</dbReference>
<dbReference type="SUPFAM" id="SSF52091">
    <property type="entry name" value="SpoIIaa-like"/>
    <property type="match status" value="1"/>
</dbReference>
<dbReference type="AlphaFoldDB" id="A0A1C4WM70"/>
<accession>A0A1C4WM70</accession>
<gene>
    <name evidence="3" type="ORF">GA0070214_104136</name>
</gene>
<dbReference type="PROSITE" id="PS50801">
    <property type="entry name" value="STAS"/>
    <property type="match status" value="1"/>
</dbReference>
<dbReference type="InterPro" id="IPR036513">
    <property type="entry name" value="STAS_dom_sf"/>
</dbReference>
<dbReference type="InterPro" id="IPR050267">
    <property type="entry name" value="Anti-sigma-factor_SerPK"/>
</dbReference>
<keyword evidence="3" id="KW-0808">Transferase</keyword>
<dbReference type="EMBL" id="FMCS01000004">
    <property type="protein sequence ID" value="SCE97337.1"/>
    <property type="molecule type" value="Genomic_DNA"/>
</dbReference>
<evidence type="ECO:0000259" key="2">
    <source>
        <dbReference type="PROSITE" id="PS50801"/>
    </source>
</evidence>
<dbReference type="Pfam" id="PF13581">
    <property type="entry name" value="HATPase_c_2"/>
    <property type="match status" value="1"/>
</dbReference>
<protein>
    <submittedName>
        <fullName evidence="3">Histidine kinase-like ATPase domain-containing protein</fullName>
    </submittedName>
</protein>
<name>A0A1C4WM70_9ACTN</name>
<dbReference type="CDD" id="cd16936">
    <property type="entry name" value="HATPase_RsbW-like"/>
    <property type="match status" value="1"/>
</dbReference>
<reference evidence="4" key="1">
    <citation type="submission" date="2016-06" db="EMBL/GenBank/DDBJ databases">
        <authorList>
            <person name="Varghese N."/>
            <person name="Submissions Spin"/>
        </authorList>
    </citation>
    <scope>NUCLEOTIDE SEQUENCE [LARGE SCALE GENOMIC DNA]</scope>
    <source>
        <strain evidence="4">DSM 45246</strain>
    </source>
</reference>
<dbReference type="GO" id="GO:0004674">
    <property type="term" value="F:protein serine/threonine kinase activity"/>
    <property type="evidence" value="ECO:0007669"/>
    <property type="project" value="UniProtKB-KW"/>
</dbReference>
<evidence type="ECO:0000313" key="3">
    <source>
        <dbReference type="EMBL" id="SCE97337.1"/>
    </source>
</evidence>
<dbReference type="Gene3D" id="3.30.565.10">
    <property type="entry name" value="Histidine kinase-like ATPase, C-terminal domain"/>
    <property type="match status" value="1"/>
</dbReference>
<dbReference type="InterPro" id="IPR036890">
    <property type="entry name" value="HATPase_C_sf"/>
</dbReference>
<keyword evidence="1" id="KW-0723">Serine/threonine-protein kinase</keyword>
<organism evidence="3 4">
    <name type="scientific">Micromonospora chaiyaphumensis</name>
    <dbReference type="NCBI Taxonomy" id="307119"/>
    <lineage>
        <taxon>Bacteria</taxon>
        <taxon>Bacillati</taxon>
        <taxon>Actinomycetota</taxon>
        <taxon>Actinomycetes</taxon>
        <taxon>Micromonosporales</taxon>
        <taxon>Micromonosporaceae</taxon>
        <taxon>Micromonospora</taxon>
    </lineage>
</organism>
<sequence>MSPADRTDARRGAGMHNGTIMPTDVRCLVETDESSAVIRLTGVLDRAGLDAVRGALLARLWQRPGAAIVDLSRVRIADPAARGVLDDVQRVAADWPAAGLLVFDPAGLPNGGAPVHRSLDAARAALRDAPLAAVLTADLPPVVAAAREARALVIDGCARWGVPELAEPASIALTEMVNNVVAHAETPMTVRVAPRDSALHLAVRDHSGRRPAYAGLAPVTSTGGRGLLLIDTVARRWGSTPLPDGKVVWCVLHAEDETLLRN</sequence>
<proteinExistence type="predicted"/>
<feature type="domain" description="STAS" evidence="2">
    <location>
        <begin position="25"/>
        <end position="90"/>
    </location>
</feature>
<keyword evidence="3" id="KW-0418">Kinase</keyword>
<dbReference type="InterPro" id="IPR002645">
    <property type="entry name" value="STAS_dom"/>
</dbReference>
<dbReference type="Proteomes" id="UP000199629">
    <property type="component" value="Unassembled WGS sequence"/>
</dbReference>
<dbReference type="Gene3D" id="3.30.750.24">
    <property type="entry name" value="STAS domain"/>
    <property type="match status" value="1"/>
</dbReference>